<evidence type="ECO:0000256" key="7">
    <source>
        <dbReference type="ARBA" id="ARBA00023065"/>
    </source>
</evidence>
<sequence>MNWLVVFVGAGLGGMLRHGVNLTAPRLVGGGFPGGTMAINILGSFLIGVIAGWLAFRAGEAWSLPTRLFAVTGILGGFTTFSAFSLDVALLIERGEPWSALAYVAGSVGLSVVAVFAGLALIRAFA</sequence>
<dbReference type="PANTHER" id="PTHR28259">
    <property type="entry name" value="FLUORIDE EXPORT PROTEIN 1-RELATED"/>
    <property type="match status" value="1"/>
</dbReference>
<dbReference type="GO" id="GO:0046872">
    <property type="term" value="F:metal ion binding"/>
    <property type="evidence" value="ECO:0007669"/>
    <property type="project" value="UniProtKB-KW"/>
</dbReference>
<feature type="binding site" evidence="12">
    <location>
        <position position="79"/>
    </location>
    <ligand>
        <name>Na(+)</name>
        <dbReference type="ChEBI" id="CHEBI:29101"/>
        <note>structural</note>
    </ligand>
</feature>
<dbReference type="GO" id="GO:0140114">
    <property type="term" value="P:cellular detoxification of fluoride"/>
    <property type="evidence" value="ECO:0007669"/>
    <property type="project" value="UniProtKB-UniRule"/>
</dbReference>
<dbReference type="Proteomes" id="UP001143330">
    <property type="component" value="Unassembled WGS sequence"/>
</dbReference>
<feature type="binding site" evidence="12">
    <location>
        <position position="76"/>
    </location>
    <ligand>
        <name>Na(+)</name>
        <dbReference type="ChEBI" id="CHEBI:29101"/>
        <note>structural</note>
    </ligand>
</feature>
<evidence type="ECO:0000256" key="11">
    <source>
        <dbReference type="ARBA" id="ARBA00035585"/>
    </source>
</evidence>
<dbReference type="InterPro" id="IPR003691">
    <property type="entry name" value="FluC"/>
</dbReference>
<evidence type="ECO:0000256" key="2">
    <source>
        <dbReference type="ARBA" id="ARBA00022475"/>
    </source>
</evidence>
<comment type="similarity">
    <text evidence="10 12">Belongs to the fluoride channel Fluc/FEX (TC 1.A.43) family.</text>
</comment>
<comment type="function">
    <text evidence="12">Fluoride-specific ion channel. Important for reducing fluoride concentration in the cell, thus reducing its toxicity.</text>
</comment>
<name>A0A9W6K215_9HYPH</name>
<keyword evidence="8 12" id="KW-0472">Membrane</keyword>
<evidence type="ECO:0000256" key="6">
    <source>
        <dbReference type="ARBA" id="ARBA00023053"/>
    </source>
</evidence>
<keyword evidence="6 12" id="KW-0915">Sodium</keyword>
<keyword evidence="7 12" id="KW-0406">Ion transport</keyword>
<evidence type="ECO:0000256" key="5">
    <source>
        <dbReference type="ARBA" id="ARBA00022989"/>
    </source>
</evidence>
<keyword evidence="2 12" id="KW-1003">Cell membrane</keyword>
<evidence type="ECO:0000256" key="1">
    <source>
        <dbReference type="ARBA" id="ARBA00004651"/>
    </source>
</evidence>
<keyword evidence="12" id="KW-0813">Transport</keyword>
<dbReference type="EMBL" id="BSFM01000017">
    <property type="protein sequence ID" value="GLK85508.1"/>
    <property type="molecule type" value="Genomic_DNA"/>
</dbReference>
<evidence type="ECO:0000313" key="13">
    <source>
        <dbReference type="EMBL" id="GLK85508.1"/>
    </source>
</evidence>
<feature type="transmembrane region" description="Helical" evidence="12">
    <location>
        <begin position="98"/>
        <end position="122"/>
    </location>
</feature>
<dbReference type="Pfam" id="PF02537">
    <property type="entry name" value="CRCB"/>
    <property type="match status" value="1"/>
</dbReference>
<comment type="caution">
    <text evidence="13">The sequence shown here is derived from an EMBL/GenBank/DDBJ whole genome shotgun (WGS) entry which is preliminary data.</text>
</comment>
<reference evidence="13" key="2">
    <citation type="submission" date="2023-01" db="EMBL/GenBank/DDBJ databases">
        <authorList>
            <person name="Sun Q."/>
            <person name="Evtushenko L."/>
        </authorList>
    </citation>
    <scope>NUCLEOTIDE SEQUENCE</scope>
    <source>
        <strain evidence="13">VKM B-2789</strain>
    </source>
</reference>
<dbReference type="NCBIfam" id="NF010791">
    <property type="entry name" value="PRK14195.1"/>
    <property type="match status" value="1"/>
</dbReference>
<dbReference type="GO" id="GO:0005886">
    <property type="term" value="C:plasma membrane"/>
    <property type="evidence" value="ECO:0007669"/>
    <property type="project" value="UniProtKB-SubCell"/>
</dbReference>
<keyword evidence="3" id="KW-0997">Cell inner membrane</keyword>
<keyword evidence="12" id="KW-0479">Metal-binding</keyword>
<comment type="subcellular location">
    <subcellularLocation>
        <location evidence="1 12">Cell membrane</location>
        <topology evidence="1 12">Multi-pass membrane protein</topology>
    </subcellularLocation>
</comment>
<keyword evidence="5 12" id="KW-1133">Transmembrane helix</keyword>
<gene>
    <name evidence="12 13" type="primary">crcB</name>
    <name evidence="12" type="synonym">fluC</name>
    <name evidence="13" type="ORF">GCM10017653_35780</name>
</gene>
<evidence type="ECO:0000256" key="12">
    <source>
        <dbReference type="HAMAP-Rule" id="MF_00454"/>
    </source>
</evidence>
<evidence type="ECO:0000256" key="10">
    <source>
        <dbReference type="ARBA" id="ARBA00035120"/>
    </source>
</evidence>
<dbReference type="RefSeq" id="WP_213359101.1">
    <property type="nucleotide sequence ID" value="NZ_BSFM01000017.1"/>
</dbReference>
<dbReference type="GO" id="GO:0062054">
    <property type="term" value="F:fluoride channel activity"/>
    <property type="evidence" value="ECO:0007669"/>
    <property type="project" value="UniProtKB-UniRule"/>
</dbReference>
<keyword evidence="4 12" id="KW-0812">Transmembrane</keyword>
<dbReference type="HAMAP" id="MF_00454">
    <property type="entry name" value="FluC"/>
    <property type="match status" value="1"/>
</dbReference>
<reference evidence="13" key="1">
    <citation type="journal article" date="2014" name="Int. J. Syst. Evol. Microbiol.">
        <title>Complete genome sequence of Corynebacterium casei LMG S-19264T (=DSM 44701T), isolated from a smear-ripened cheese.</title>
        <authorList>
            <consortium name="US DOE Joint Genome Institute (JGI-PGF)"/>
            <person name="Walter F."/>
            <person name="Albersmeier A."/>
            <person name="Kalinowski J."/>
            <person name="Ruckert C."/>
        </authorList>
    </citation>
    <scope>NUCLEOTIDE SEQUENCE</scope>
    <source>
        <strain evidence="13">VKM B-2789</strain>
    </source>
</reference>
<dbReference type="PANTHER" id="PTHR28259:SF1">
    <property type="entry name" value="FLUORIDE EXPORT PROTEIN 1-RELATED"/>
    <property type="match status" value="1"/>
</dbReference>
<evidence type="ECO:0000256" key="3">
    <source>
        <dbReference type="ARBA" id="ARBA00022519"/>
    </source>
</evidence>
<feature type="transmembrane region" description="Helical" evidence="12">
    <location>
        <begin position="35"/>
        <end position="56"/>
    </location>
</feature>
<organism evidence="13 14">
    <name type="scientific">Ancylobacter defluvii</name>
    <dbReference type="NCBI Taxonomy" id="1282440"/>
    <lineage>
        <taxon>Bacteria</taxon>
        <taxon>Pseudomonadati</taxon>
        <taxon>Pseudomonadota</taxon>
        <taxon>Alphaproteobacteria</taxon>
        <taxon>Hyphomicrobiales</taxon>
        <taxon>Xanthobacteraceae</taxon>
        <taxon>Ancylobacter</taxon>
    </lineage>
</organism>
<comment type="activity regulation">
    <text evidence="12">Na(+) is not transported, but it plays an essential structural role and its presence is essential for fluoride channel function.</text>
</comment>
<evidence type="ECO:0000256" key="8">
    <source>
        <dbReference type="ARBA" id="ARBA00023136"/>
    </source>
</evidence>
<proteinExistence type="inferred from homology"/>
<evidence type="ECO:0000256" key="9">
    <source>
        <dbReference type="ARBA" id="ARBA00023303"/>
    </source>
</evidence>
<dbReference type="NCBIfam" id="NF010794">
    <property type="entry name" value="PRK14198.1"/>
    <property type="match status" value="1"/>
</dbReference>
<evidence type="ECO:0000256" key="4">
    <source>
        <dbReference type="ARBA" id="ARBA00022692"/>
    </source>
</evidence>
<comment type="catalytic activity">
    <reaction evidence="11">
        <text>fluoride(in) = fluoride(out)</text>
        <dbReference type="Rhea" id="RHEA:76159"/>
        <dbReference type="ChEBI" id="CHEBI:17051"/>
    </reaction>
    <physiologicalReaction direction="left-to-right" evidence="11">
        <dbReference type="Rhea" id="RHEA:76160"/>
    </physiologicalReaction>
</comment>
<protein>
    <recommendedName>
        <fullName evidence="12">Fluoride-specific ion channel FluC</fullName>
    </recommendedName>
</protein>
<feature type="transmembrane region" description="Helical" evidence="12">
    <location>
        <begin position="68"/>
        <end position="92"/>
    </location>
</feature>
<dbReference type="AlphaFoldDB" id="A0A9W6K215"/>
<keyword evidence="9 12" id="KW-0407">Ion channel</keyword>
<evidence type="ECO:0000313" key="14">
    <source>
        <dbReference type="Proteomes" id="UP001143330"/>
    </source>
</evidence>
<accession>A0A9W6K215</accession>
<keyword evidence="14" id="KW-1185">Reference proteome</keyword>